<dbReference type="AlphaFoldDB" id="A0ABD3LXL3"/>
<evidence type="ECO:0000313" key="2">
    <source>
        <dbReference type="EMBL" id="KAL3756466.1"/>
    </source>
</evidence>
<dbReference type="Pfam" id="PF00646">
    <property type="entry name" value="F-box"/>
    <property type="match status" value="1"/>
</dbReference>
<comment type="caution">
    <text evidence="2">The sequence shown here is derived from an EMBL/GenBank/DDBJ whole genome shotgun (WGS) entry which is preliminary data.</text>
</comment>
<organism evidence="2 3">
    <name type="scientific">Discostella pseudostelligera</name>
    <dbReference type="NCBI Taxonomy" id="259834"/>
    <lineage>
        <taxon>Eukaryota</taxon>
        <taxon>Sar</taxon>
        <taxon>Stramenopiles</taxon>
        <taxon>Ochrophyta</taxon>
        <taxon>Bacillariophyta</taxon>
        <taxon>Coscinodiscophyceae</taxon>
        <taxon>Thalassiosirophycidae</taxon>
        <taxon>Stephanodiscales</taxon>
        <taxon>Stephanodiscaceae</taxon>
        <taxon>Discostella</taxon>
    </lineage>
</organism>
<proteinExistence type="predicted"/>
<evidence type="ECO:0000259" key="1">
    <source>
        <dbReference type="PROSITE" id="PS50181"/>
    </source>
</evidence>
<sequence length="663" mass="75899">MLSSAAAAPPTRSLRKRQPAKLADDIDFDLETLLKEHEKTGIEFRAKRDAKKLKNADDSDDDEKYVDAFKGCEAIPLDSLPSLCIEKIFSMMDSPHDLFNLAFSCKSFMSVVTPEIVIRSAVFNNLRKRDKGSRKIVTNIMGYIKNRSIHIPSTHRLLRLLNAKSCERGERCWGRNLKTGKAMPLHHNAYCRPFGLAICEKCVKFGSTKVPYSHFSRFQPGVAFHQWNLLMDPQLDTKTGEVNGPLLEVLELQQIENSYSTTDDKKCALEGIVAAVHTNEDKYSPQQYEEKAAAYHEIFENAEKEADDHVAGLLEQDAQKYRERREERIAKRMGRIRSIYALLEEVLDDCPLKDLALDCTWLESDERCVKFTCHIVEQSMTNIISAPASSSERTIIQVATEIKHIFNTLSEKQFFTFSYIENSSSELSTISIPSLTITLSFDSRSYSCMLFSSPDRCRRGIYEYCLNETTPLDIMQSSTAGDQQFMRHLEENKPVRALVRALNRVRGALPRIFALSVARSDAADNDADPAENRLDYYRKLAETVWSKKSPYQYGSEILSFVAYKDTFNSSAEEFQTMKKNAMDYLRDQQTIRFLLRDVSVAGRDDFSRQDALNQVFLPKTHTVWMQGTRTSAYDHILNRSFESLRNLHEQYFRRPGSFGVSRI</sequence>
<dbReference type="EMBL" id="JALLBG020000303">
    <property type="protein sequence ID" value="KAL3756466.1"/>
    <property type="molecule type" value="Genomic_DNA"/>
</dbReference>
<reference evidence="2 3" key="1">
    <citation type="submission" date="2024-10" db="EMBL/GenBank/DDBJ databases">
        <title>Updated reference genomes for cyclostephanoid diatoms.</title>
        <authorList>
            <person name="Roberts W.R."/>
            <person name="Alverson A.J."/>
        </authorList>
    </citation>
    <scope>NUCLEOTIDE SEQUENCE [LARGE SCALE GENOMIC DNA]</scope>
    <source>
        <strain evidence="2 3">AJA232-27</strain>
    </source>
</reference>
<keyword evidence="3" id="KW-1185">Reference proteome</keyword>
<accession>A0ABD3LXL3</accession>
<evidence type="ECO:0000313" key="3">
    <source>
        <dbReference type="Proteomes" id="UP001530293"/>
    </source>
</evidence>
<name>A0ABD3LXL3_9STRA</name>
<dbReference type="PROSITE" id="PS50181">
    <property type="entry name" value="FBOX"/>
    <property type="match status" value="1"/>
</dbReference>
<gene>
    <name evidence="2" type="ORF">ACHAWU_009860</name>
</gene>
<dbReference type="Proteomes" id="UP001530293">
    <property type="component" value="Unassembled WGS sequence"/>
</dbReference>
<dbReference type="CDD" id="cd09917">
    <property type="entry name" value="F-box_SF"/>
    <property type="match status" value="1"/>
</dbReference>
<dbReference type="SUPFAM" id="SSF81383">
    <property type="entry name" value="F-box domain"/>
    <property type="match status" value="1"/>
</dbReference>
<protein>
    <recommendedName>
        <fullName evidence="1">F-box domain-containing protein</fullName>
    </recommendedName>
</protein>
<feature type="domain" description="F-box" evidence="1">
    <location>
        <begin position="74"/>
        <end position="126"/>
    </location>
</feature>
<dbReference type="InterPro" id="IPR036047">
    <property type="entry name" value="F-box-like_dom_sf"/>
</dbReference>
<dbReference type="InterPro" id="IPR001810">
    <property type="entry name" value="F-box_dom"/>
</dbReference>